<protein>
    <submittedName>
        <fullName evidence="2">Uncharacterized protein</fullName>
    </submittedName>
</protein>
<feature type="transmembrane region" description="Helical" evidence="1">
    <location>
        <begin position="101"/>
        <end position="125"/>
    </location>
</feature>
<sequence length="623" mass="71926">MDLYNASTPSAREDQQFANPFEMRSVLATVERDPPLFDSSGSSWAWFCVLSAIYGVVIWLVFIKRGEYPLYNRSPKLIIFGALGLYLDSVSNVGISTIDKASFQCFLSIVCTLVFHYAAYASIFIRGLRIYKVLSYYEDYWTLMKHYGEDVDNARQNNRVSNYMGREEQRRLDKVKKWREYYLIKMLLIYVTIPMTVISLLAFTIPYVYTIVPVYQSDTCWNQFTEPGSFHITIDSVPCPLKLVNSLIFVILNWGEVLGFAGLFWMVRNIKNELNVKREVQVVLILWGVFSIIYFSLQLALQQSTKDNLSYRYGIRYSIFVAIQVRNLSTLFATTMLSLYTMYRHPERSYPKTIEGKLEALDFDLVLNSPLSFQAFYDFIHAQSSYNKPYLDLYVHSKLYQEQIDMIMADFNSPTFQRDCEELERLKEKILSIVTTHQRSHFNFDNLLKRTLARQSQQISQGLGMSAASPRFPFSGLAATNPSVGYPNGVNDTVSAGGQSLVIHNTPVEPQLLNNPQPQLQPIQEQNSQFFLTDVSPSMQPLDIKQILPTFNLRPNEDSSKQISFVDFTLCINKSKRQLKNVFEFEFKKSSKFLELVGKLYQNEIKHKFLGEAQVIRDEAIIE</sequence>
<keyword evidence="1" id="KW-1133">Transmembrane helix</keyword>
<name>A0A8J8NTA5_HALGN</name>
<dbReference type="Proteomes" id="UP000785679">
    <property type="component" value="Unassembled WGS sequence"/>
</dbReference>
<feature type="transmembrane region" description="Helical" evidence="1">
    <location>
        <begin position="44"/>
        <end position="63"/>
    </location>
</feature>
<keyword evidence="1" id="KW-0812">Transmembrane</keyword>
<feature type="transmembrane region" description="Helical" evidence="1">
    <location>
        <begin position="187"/>
        <end position="209"/>
    </location>
</feature>
<feature type="transmembrane region" description="Helical" evidence="1">
    <location>
        <begin position="279"/>
        <end position="297"/>
    </location>
</feature>
<dbReference type="EMBL" id="RRYP01006266">
    <property type="protein sequence ID" value="TNV81346.1"/>
    <property type="molecule type" value="Genomic_DNA"/>
</dbReference>
<keyword evidence="3" id="KW-1185">Reference proteome</keyword>
<feature type="transmembrane region" description="Helical" evidence="1">
    <location>
        <begin position="75"/>
        <end position="95"/>
    </location>
</feature>
<evidence type="ECO:0000313" key="2">
    <source>
        <dbReference type="EMBL" id="TNV81346.1"/>
    </source>
</evidence>
<comment type="caution">
    <text evidence="2">The sequence shown here is derived from an EMBL/GenBank/DDBJ whole genome shotgun (WGS) entry which is preliminary data.</text>
</comment>
<proteinExistence type="predicted"/>
<evidence type="ECO:0000313" key="3">
    <source>
        <dbReference type="Proteomes" id="UP000785679"/>
    </source>
</evidence>
<evidence type="ECO:0000256" key="1">
    <source>
        <dbReference type="SAM" id="Phobius"/>
    </source>
</evidence>
<dbReference type="AlphaFoldDB" id="A0A8J8NTA5"/>
<accession>A0A8J8NTA5</accession>
<reference evidence="2" key="1">
    <citation type="submission" date="2019-06" db="EMBL/GenBank/DDBJ databases">
        <authorList>
            <person name="Zheng W."/>
        </authorList>
    </citation>
    <scope>NUCLEOTIDE SEQUENCE</scope>
    <source>
        <strain evidence="2">QDHG01</strain>
    </source>
</reference>
<organism evidence="2 3">
    <name type="scientific">Halteria grandinella</name>
    <dbReference type="NCBI Taxonomy" id="5974"/>
    <lineage>
        <taxon>Eukaryota</taxon>
        <taxon>Sar</taxon>
        <taxon>Alveolata</taxon>
        <taxon>Ciliophora</taxon>
        <taxon>Intramacronucleata</taxon>
        <taxon>Spirotrichea</taxon>
        <taxon>Stichotrichia</taxon>
        <taxon>Sporadotrichida</taxon>
        <taxon>Halteriidae</taxon>
        <taxon>Halteria</taxon>
    </lineage>
</organism>
<gene>
    <name evidence="2" type="ORF">FGO68_gene13782</name>
</gene>
<dbReference type="OrthoDB" id="10584469at2759"/>
<feature type="transmembrane region" description="Helical" evidence="1">
    <location>
        <begin position="247"/>
        <end position="267"/>
    </location>
</feature>
<keyword evidence="1" id="KW-0472">Membrane</keyword>